<evidence type="ECO:0000259" key="1">
    <source>
        <dbReference type="Pfam" id="PF02518"/>
    </source>
</evidence>
<keyword evidence="3" id="KW-1185">Reference proteome</keyword>
<dbReference type="RefSeq" id="WP_073024702.1">
    <property type="nucleotide sequence ID" value="NZ_FQZS01000005.1"/>
</dbReference>
<dbReference type="STRING" id="1122184.SAMN02745176_00762"/>
<name>A0A1M6CGY4_9FIRM</name>
<keyword evidence="2" id="KW-0808">Transferase</keyword>
<protein>
    <submittedName>
        <fullName evidence="2">Histidine kinase-, DNA gyrase B-, and HSP90-like ATPase</fullName>
    </submittedName>
</protein>
<dbReference type="Proteomes" id="UP000184442">
    <property type="component" value="Unassembled WGS sequence"/>
</dbReference>
<dbReference type="OrthoDB" id="9813151at2"/>
<accession>A0A1M6CGY4</accession>
<keyword evidence="2" id="KW-0418">Kinase</keyword>
<proteinExistence type="predicted"/>
<sequence length="78" mass="8650">MMSHVWVNLIENAIKFSPESTDIEMTSKSNGSHAEVSICDKGIDMDKEVKIIFQKPTHTDMSLTLLLTILKGSADTLI</sequence>
<organism evidence="2 3">
    <name type="scientific">Lutispora thermophila DSM 19022</name>
    <dbReference type="NCBI Taxonomy" id="1122184"/>
    <lineage>
        <taxon>Bacteria</taxon>
        <taxon>Bacillati</taxon>
        <taxon>Bacillota</taxon>
        <taxon>Clostridia</taxon>
        <taxon>Lutisporales</taxon>
        <taxon>Lutisporaceae</taxon>
        <taxon>Lutispora</taxon>
    </lineage>
</organism>
<evidence type="ECO:0000313" key="2">
    <source>
        <dbReference type="EMBL" id="SHI60014.1"/>
    </source>
</evidence>
<dbReference type="AlphaFoldDB" id="A0A1M6CGY4"/>
<dbReference type="Pfam" id="PF02518">
    <property type="entry name" value="HATPase_c"/>
    <property type="match status" value="1"/>
</dbReference>
<reference evidence="2 3" key="1">
    <citation type="submission" date="2016-11" db="EMBL/GenBank/DDBJ databases">
        <authorList>
            <person name="Jaros S."/>
            <person name="Januszkiewicz K."/>
            <person name="Wedrychowicz H."/>
        </authorList>
    </citation>
    <scope>NUCLEOTIDE SEQUENCE [LARGE SCALE GENOMIC DNA]</scope>
    <source>
        <strain evidence="2 3">DSM 19022</strain>
    </source>
</reference>
<dbReference type="InterPro" id="IPR036890">
    <property type="entry name" value="HATPase_C_sf"/>
</dbReference>
<dbReference type="CDD" id="cd00075">
    <property type="entry name" value="HATPase"/>
    <property type="match status" value="1"/>
</dbReference>
<dbReference type="Gene3D" id="3.30.565.10">
    <property type="entry name" value="Histidine kinase-like ATPase, C-terminal domain"/>
    <property type="match status" value="1"/>
</dbReference>
<dbReference type="InterPro" id="IPR003594">
    <property type="entry name" value="HATPase_dom"/>
</dbReference>
<evidence type="ECO:0000313" key="3">
    <source>
        <dbReference type="Proteomes" id="UP000184442"/>
    </source>
</evidence>
<gene>
    <name evidence="2" type="ORF">SAMN02745176_00762</name>
</gene>
<dbReference type="GO" id="GO:0016301">
    <property type="term" value="F:kinase activity"/>
    <property type="evidence" value="ECO:0007669"/>
    <property type="project" value="UniProtKB-KW"/>
</dbReference>
<dbReference type="SUPFAM" id="SSF55874">
    <property type="entry name" value="ATPase domain of HSP90 chaperone/DNA topoisomerase II/histidine kinase"/>
    <property type="match status" value="1"/>
</dbReference>
<dbReference type="EMBL" id="FQZS01000005">
    <property type="protein sequence ID" value="SHI60014.1"/>
    <property type="molecule type" value="Genomic_DNA"/>
</dbReference>
<feature type="domain" description="Histidine kinase/HSP90-like ATPase" evidence="1">
    <location>
        <begin position="3"/>
        <end position="59"/>
    </location>
</feature>